<feature type="compositionally biased region" description="Pro residues" evidence="1">
    <location>
        <begin position="54"/>
        <end position="76"/>
    </location>
</feature>
<dbReference type="Proteomes" id="UP000250369">
    <property type="component" value="Unassembled WGS sequence"/>
</dbReference>
<protein>
    <recommendedName>
        <fullName evidence="2">Peptidase C39-like domain-containing protein</fullName>
    </recommendedName>
</protein>
<dbReference type="PANTHER" id="PTHR37806:SF1">
    <property type="entry name" value="PEPTIDASE C39-LIKE DOMAIN-CONTAINING PROTEIN"/>
    <property type="match status" value="1"/>
</dbReference>
<sequence>MVLWKMITQTFSLLLVIALAFTSGVLSLLLYAKITGKDWALLRNPYTAAVFAEPPKPPSDPAAVPEPAPEPTPEPLKPSAMIEAPIIRQRPELPSGCEITSLTMLFNFKGIDKDKMELTKEMKYDPTPLKLGAKGEVVSWGNPNTGYVGDPTGRTGRGFGIYHTALLELMQTYIPTGFDLTGSEFEELERQIQDGFPVVVWTTLDFNLTDRWVVWDTPIGPIRTTFMEHSVLLVGYDEQYVYVNDPYTGKANLPIEKDRFIQTWEAMGKQAISYK</sequence>
<dbReference type="OrthoDB" id="1164310at2"/>
<keyword evidence="4" id="KW-1185">Reference proteome</keyword>
<dbReference type="Pfam" id="PF13529">
    <property type="entry name" value="Peptidase_C39_2"/>
    <property type="match status" value="1"/>
</dbReference>
<dbReference type="PANTHER" id="PTHR37806">
    <property type="entry name" value="LMO0724 PROTEIN"/>
    <property type="match status" value="1"/>
</dbReference>
<feature type="region of interest" description="Disordered" evidence="1">
    <location>
        <begin position="53"/>
        <end position="78"/>
    </location>
</feature>
<accession>A0A329MKR9</accession>
<dbReference type="Gene3D" id="3.90.70.10">
    <property type="entry name" value="Cysteine proteinases"/>
    <property type="match status" value="1"/>
</dbReference>
<feature type="domain" description="Peptidase C39-like" evidence="2">
    <location>
        <begin position="83"/>
        <end position="247"/>
    </location>
</feature>
<evidence type="ECO:0000259" key="2">
    <source>
        <dbReference type="Pfam" id="PF13529"/>
    </source>
</evidence>
<evidence type="ECO:0000313" key="4">
    <source>
        <dbReference type="Proteomes" id="UP000250369"/>
    </source>
</evidence>
<dbReference type="InterPro" id="IPR039564">
    <property type="entry name" value="Peptidase_C39-like"/>
</dbReference>
<dbReference type="AlphaFoldDB" id="A0A329MKR9"/>
<comment type="caution">
    <text evidence="3">The sequence shown here is derived from an EMBL/GenBank/DDBJ whole genome shotgun (WGS) entry which is preliminary data.</text>
</comment>
<reference evidence="3 4" key="1">
    <citation type="journal article" date="2009" name="Int. J. Syst. Evol. Microbiol.">
        <title>Paenibacillus contaminans sp. nov., isolated from a contaminated laboratory plate.</title>
        <authorList>
            <person name="Chou J.H."/>
            <person name="Lee J.H."/>
            <person name="Lin M.C."/>
            <person name="Chang P.S."/>
            <person name="Arun A.B."/>
            <person name="Young C.C."/>
            <person name="Chen W.M."/>
        </authorList>
    </citation>
    <scope>NUCLEOTIDE SEQUENCE [LARGE SCALE GENOMIC DNA]</scope>
    <source>
        <strain evidence="3 4">CKOBP-6</strain>
    </source>
</reference>
<dbReference type="RefSeq" id="WP_113032326.1">
    <property type="nucleotide sequence ID" value="NZ_QMFB01000010.1"/>
</dbReference>
<evidence type="ECO:0000256" key="1">
    <source>
        <dbReference type="SAM" id="MobiDB-lite"/>
    </source>
</evidence>
<organism evidence="3 4">
    <name type="scientific">Paenibacillus contaminans</name>
    <dbReference type="NCBI Taxonomy" id="450362"/>
    <lineage>
        <taxon>Bacteria</taxon>
        <taxon>Bacillati</taxon>
        <taxon>Bacillota</taxon>
        <taxon>Bacilli</taxon>
        <taxon>Bacillales</taxon>
        <taxon>Paenibacillaceae</taxon>
        <taxon>Paenibacillus</taxon>
    </lineage>
</organism>
<evidence type="ECO:0000313" key="3">
    <source>
        <dbReference type="EMBL" id="RAV19896.1"/>
    </source>
</evidence>
<gene>
    <name evidence="3" type="ORF">DQG23_18390</name>
</gene>
<proteinExistence type="predicted"/>
<dbReference type="EMBL" id="QMFB01000010">
    <property type="protein sequence ID" value="RAV19896.1"/>
    <property type="molecule type" value="Genomic_DNA"/>
</dbReference>
<name>A0A329MKR9_9BACL</name>